<evidence type="ECO:0000313" key="2">
    <source>
        <dbReference type="Proteomes" id="UP000325440"/>
    </source>
</evidence>
<reference evidence="1 2" key="1">
    <citation type="submission" date="2019-08" db="EMBL/GenBank/DDBJ databases">
        <authorList>
            <person name="Alioto T."/>
            <person name="Alioto T."/>
            <person name="Gomez Garrido J."/>
        </authorList>
    </citation>
    <scope>NUCLEOTIDE SEQUENCE [LARGE SCALE GENOMIC DNA]</scope>
</reference>
<evidence type="ECO:0000313" key="1">
    <source>
        <dbReference type="EMBL" id="VVC42672.1"/>
    </source>
</evidence>
<name>A0A5E4NJV8_9HEMI</name>
<proteinExistence type="predicted"/>
<gene>
    <name evidence="1" type="ORF">CINCED_3A010873</name>
</gene>
<accession>A0A5E4NJV8</accession>
<dbReference type="AlphaFoldDB" id="A0A5E4NJV8"/>
<dbReference type="Proteomes" id="UP000325440">
    <property type="component" value="Unassembled WGS sequence"/>
</dbReference>
<organism evidence="1 2">
    <name type="scientific">Cinara cedri</name>
    <dbReference type="NCBI Taxonomy" id="506608"/>
    <lineage>
        <taxon>Eukaryota</taxon>
        <taxon>Metazoa</taxon>
        <taxon>Ecdysozoa</taxon>
        <taxon>Arthropoda</taxon>
        <taxon>Hexapoda</taxon>
        <taxon>Insecta</taxon>
        <taxon>Pterygota</taxon>
        <taxon>Neoptera</taxon>
        <taxon>Paraneoptera</taxon>
        <taxon>Hemiptera</taxon>
        <taxon>Sternorrhyncha</taxon>
        <taxon>Aphidomorpha</taxon>
        <taxon>Aphidoidea</taxon>
        <taxon>Aphididae</taxon>
        <taxon>Lachninae</taxon>
        <taxon>Cinara</taxon>
    </lineage>
</organism>
<dbReference type="EMBL" id="CABPRJ010001974">
    <property type="protein sequence ID" value="VVC42672.1"/>
    <property type="molecule type" value="Genomic_DNA"/>
</dbReference>
<keyword evidence="2" id="KW-1185">Reference proteome</keyword>
<sequence length="417" mass="47254">MDQGKKDTCQPHYLSNLKIPKGVTITPVVQDEDKKIISLLKKLPNITFTCYNPKPVFKVPEPPKPIKKNVRNGSVKSQNNSISNINQVLNVNGKNLKRNSNHQDISENYIGKENNQTIINNYKEKCFYSLYNTKKPNKSETLLHTKPVDNIPKAIQIIDLSEDNTDSRYNSLSVDVGQSEYSNANLKNNQNNKVDYSMGIDMSIELNENLLLQEIGNFCDNLVKQNSEVADSSKPTKKNDEQTLKRKYNATISMINNADKTVKNNSENASEKYTRKKNNEQISFSNAKKVKKSETFSKNKLIKLKTVTPARKVNNLAIDEDYTLMDISTMGKVSIIPSPPPLDLINLTDPGHDGFSAGLDECENSNVHLRNKEDRMVEDTYNVQNDKQLLQKMTSLFCENLVEKKSDAENVLLINDF</sequence>
<protein>
    <submittedName>
        <fullName evidence="1">Uncharacterized protein</fullName>
    </submittedName>
</protein>